<accession>A0A8I0DPT5</accession>
<dbReference type="PANTHER" id="PTHR33516:SF2">
    <property type="entry name" value="LEXA REPRESSOR-RELATED"/>
    <property type="match status" value="1"/>
</dbReference>
<reference evidence="1" key="1">
    <citation type="submission" date="2020-08" db="EMBL/GenBank/DDBJ databases">
        <title>Genome public.</title>
        <authorList>
            <person name="Liu C."/>
            <person name="Sun Q."/>
        </authorList>
    </citation>
    <scope>NUCLEOTIDE SEQUENCE</scope>
    <source>
        <strain evidence="1">NSJ-42</strain>
    </source>
</reference>
<dbReference type="PANTHER" id="PTHR33516">
    <property type="entry name" value="LEXA REPRESSOR"/>
    <property type="match status" value="1"/>
</dbReference>
<dbReference type="AlphaFoldDB" id="A0A8I0DPT5"/>
<protein>
    <submittedName>
        <fullName evidence="1">Uncharacterized protein</fullName>
    </submittedName>
</protein>
<dbReference type="InterPro" id="IPR050077">
    <property type="entry name" value="LexA_repressor"/>
</dbReference>
<gene>
    <name evidence="1" type="ORF">H8R92_09095</name>
</gene>
<evidence type="ECO:0000313" key="2">
    <source>
        <dbReference type="Proteomes" id="UP000662088"/>
    </source>
</evidence>
<comment type="caution">
    <text evidence="1">The sequence shown here is derived from an EMBL/GenBank/DDBJ whole genome shotgun (WGS) entry which is preliminary data.</text>
</comment>
<proteinExistence type="predicted"/>
<dbReference type="Proteomes" id="UP000662088">
    <property type="component" value="Unassembled WGS sequence"/>
</dbReference>
<evidence type="ECO:0000313" key="1">
    <source>
        <dbReference type="EMBL" id="MBC5640571.1"/>
    </source>
</evidence>
<dbReference type="EMBL" id="JACOOQ010000014">
    <property type="protein sequence ID" value="MBC5640571.1"/>
    <property type="molecule type" value="Genomic_DNA"/>
</dbReference>
<name>A0A8I0DPT5_9CLOT</name>
<dbReference type="Gene3D" id="2.10.109.10">
    <property type="entry name" value="Umud Fragment, subunit A"/>
    <property type="match status" value="1"/>
</dbReference>
<dbReference type="RefSeq" id="WP_186835277.1">
    <property type="nucleotide sequence ID" value="NZ_JACOOQ010000014.1"/>
</dbReference>
<keyword evidence="2" id="KW-1185">Reference proteome</keyword>
<sequence length="86" mass="10206">MNEYKYLNLKNKNILEFKIDDNSIEKEIYLNEENISGKNLREIPVFNEIAAGNPIEINDEKQENFYLPKEWVDRNNDNFILQIKGG</sequence>
<organism evidence="1 2">
    <name type="scientific">Clostridium lentum</name>
    <dbReference type="NCBI Taxonomy" id="2763037"/>
    <lineage>
        <taxon>Bacteria</taxon>
        <taxon>Bacillati</taxon>
        <taxon>Bacillota</taxon>
        <taxon>Clostridia</taxon>
        <taxon>Eubacteriales</taxon>
        <taxon>Clostridiaceae</taxon>
        <taxon>Clostridium</taxon>
    </lineage>
</organism>